<dbReference type="RefSeq" id="XP_025053174.1">
    <property type="nucleotide sequence ID" value="XM_025197389.1"/>
</dbReference>
<keyword evidence="2" id="KW-1185">Reference proteome</keyword>
<dbReference type="PANTHER" id="PTHR14330:SF2">
    <property type="entry name" value="A-KINASE-INTERACTING PROTEIN 1"/>
    <property type="match status" value="1"/>
</dbReference>
<dbReference type="GeneID" id="102370291"/>
<organism evidence="2 3">
    <name type="scientific">Alligator sinensis</name>
    <name type="common">Chinese alligator</name>
    <dbReference type="NCBI Taxonomy" id="38654"/>
    <lineage>
        <taxon>Eukaryota</taxon>
        <taxon>Metazoa</taxon>
        <taxon>Chordata</taxon>
        <taxon>Craniata</taxon>
        <taxon>Vertebrata</taxon>
        <taxon>Euteleostomi</taxon>
        <taxon>Archelosauria</taxon>
        <taxon>Archosauria</taxon>
        <taxon>Crocodylia</taxon>
        <taxon>Alligatoridae</taxon>
        <taxon>Alligatorinae</taxon>
        <taxon>Alligator</taxon>
    </lineage>
</organism>
<protein>
    <submittedName>
        <fullName evidence="3">A-kinase-interacting protein 1 isoform X1</fullName>
    </submittedName>
</protein>
<dbReference type="GO" id="GO:0005654">
    <property type="term" value="C:nucleoplasm"/>
    <property type="evidence" value="ECO:0007669"/>
    <property type="project" value="TreeGrafter"/>
</dbReference>
<evidence type="ECO:0000256" key="1">
    <source>
        <dbReference type="SAM" id="MobiDB-lite"/>
    </source>
</evidence>
<feature type="compositionally biased region" description="Polar residues" evidence="1">
    <location>
        <begin position="98"/>
        <end position="110"/>
    </location>
</feature>
<dbReference type="InterPro" id="IPR033214">
    <property type="entry name" value="AKIP1"/>
</dbReference>
<evidence type="ECO:0000313" key="2">
    <source>
        <dbReference type="Proteomes" id="UP000189705"/>
    </source>
</evidence>
<name>A0A3Q0G0M2_ALLSI</name>
<evidence type="ECO:0000313" key="3">
    <source>
        <dbReference type="RefSeq" id="XP_025053174.1"/>
    </source>
</evidence>
<accession>A0A3Q0G0M2</accession>
<reference evidence="3" key="1">
    <citation type="submission" date="2025-08" db="UniProtKB">
        <authorList>
            <consortium name="RefSeq"/>
        </authorList>
    </citation>
    <scope>IDENTIFICATION</scope>
</reference>
<dbReference type="GO" id="GO:1901222">
    <property type="term" value="P:regulation of non-canonical NF-kappaB signal transduction"/>
    <property type="evidence" value="ECO:0007669"/>
    <property type="project" value="InterPro"/>
</dbReference>
<dbReference type="AlphaFoldDB" id="A0A3Q0G0M2"/>
<dbReference type="STRING" id="38654.A0A3Q0G0M2"/>
<sequence length="158" mass="17709">MILLDPLKRGYLLESTGSYESQLEHGVSLNTGQRKDLRLIPFSKFLSQLVQTTSYSKYYSSVPVCRCRENEIKHVCRYHNRQAAENLLKALEKEKNKTSPVSSPAATPQQHGREASKDIYIEVAPGTYSVTATSEDMVKQTHVVDITAGQSIDLTFSL</sequence>
<dbReference type="CTD" id="56672"/>
<gene>
    <name evidence="3" type="primary">AKIP1</name>
</gene>
<dbReference type="InParanoid" id="A0A3Q0G0M2"/>
<dbReference type="Proteomes" id="UP000189705">
    <property type="component" value="Unplaced"/>
</dbReference>
<dbReference type="PANTHER" id="PTHR14330">
    <property type="entry name" value="A-KINASE-INTERACTING PROTEIN 1"/>
    <property type="match status" value="1"/>
</dbReference>
<dbReference type="Gene3D" id="2.60.40.1120">
    <property type="entry name" value="Carboxypeptidase-like, regulatory domain"/>
    <property type="match status" value="1"/>
</dbReference>
<proteinExistence type="predicted"/>
<feature type="region of interest" description="Disordered" evidence="1">
    <location>
        <begin position="94"/>
        <end position="116"/>
    </location>
</feature>